<feature type="transmembrane region" description="Helical" evidence="1">
    <location>
        <begin position="74"/>
        <end position="92"/>
    </location>
</feature>
<dbReference type="GO" id="GO:0071782">
    <property type="term" value="C:endoplasmic reticulum tubular network"/>
    <property type="evidence" value="ECO:0007669"/>
    <property type="project" value="TreeGrafter"/>
</dbReference>
<accession>A0A9P9YMT0</accession>
<dbReference type="GO" id="GO:0008017">
    <property type="term" value="F:microtubule binding"/>
    <property type="evidence" value="ECO:0007669"/>
    <property type="project" value="TreeGrafter"/>
</dbReference>
<sequence length="305" mass="34384">MHIEMCLLSCLSRLLFFVYGTLGPAWHTYKTLNNGDAMFLAWAKYWVVYAFLVTFEVLADTFLSWLPLYMPTKFFLILWIVLTAPAANVWIFDAVLSPVLARRQEQIDHFLHRGQDKLLDDVYVWMTQLLSRNQTNALPFVSHLWSRSSTDKSGDLVEATGVAASEDPDSAPSSVRTSAQNLSSYSSPVGSLLGVNGDDFEGTQVGVSRATTELHSAQSLNDLVEKNIKLLESSVILNHRVKRKSKISKTSNEELPTKTNRNAQKEELYDDVEDLLAKSRIGTTDKEVGQQRQPINHLLYQKNSK</sequence>
<organism evidence="3 4">
    <name type="scientific">Drosophila gunungcola</name>
    <name type="common">fruit fly</name>
    <dbReference type="NCBI Taxonomy" id="103775"/>
    <lineage>
        <taxon>Eukaryota</taxon>
        <taxon>Metazoa</taxon>
        <taxon>Ecdysozoa</taxon>
        <taxon>Arthropoda</taxon>
        <taxon>Hexapoda</taxon>
        <taxon>Insecta</taxon>
        <taxon>Pterygota</taxon>
        <taxon>Neoptera</taxon>
        <taxon>Endopterygota</taxon>
        <taxon>Diptera</taxon>
        <taxon>Brachycera</taxon>
        <taxon>Muscomorpha</taxon>
        <taxon>Ephydroidea</taxon>
        <taxon>Drosophilidae</taxon>
        <taxon>Drosophila</taxon>
        <taxon>Sophophora</taxon>
    </lineage>
</organism>
<dbReference type="Proteomes" id="UP001059596">
    <property type="component" value="Unassembled WGS sequence"/>
</dbReference>
<dbReference type="InterPro" id="IPR004345">
    <property type="entry name" value="TB2_DP1_HVA22"/>
</dbReference>
<keyword evidence="4" id="KW-1185">Reference proteome</keyword>
<proteinExistence type="inferred from homology"/>
<feature type="transmembrane region" description="Helical" evidence="1">
    <location>
        <begin position="46"/>
        <end position="67"/>
    </location>
</feature>
<feature type="region of interest" description="Disordered" evidence="2">
    <location>
        <begin position="281"/>
        <end position="305"/>
    </location>
</feature>
<evidence type="ECO:0000256" key="2">
    <source>
        <dbReference type="SAM" id="MobiDB-lite"/>
    </source>
</evidence>
<dbReference type="PANTHER" id="PTHR12300:SF117">
    <property type="entry name" value="LP05237P-RELATED"/>
    <property type="match status" value="1"/>
</dbReference>
<dbReference type="OrthoDB" id="434647at2759"/>
<keyword evidence="1" id="KW-0472">Membrane</keyword>
<dbReference type="AlphaFoldDB" id="A0A9P9YMT0"/>
<comment type="caution">
    <text evidence="3">The sequence shown here is derived from an EMBL/GenBank/DDBJ whole genome shotgun (WGS) entry which is preliminary data.</text>
</comment>
<dbReference type="GO" id="GO:0005789">
    <property type="term" value="C:endoplasmic reticulum membrane"/>
    <property type="evidence" value="ECO:0007669"/>
    <property type="project" value="TreeGrafter"/>
</dbReference>
<reference evidence="3" key="1">
    <citation type="journal article" date="2023" name="Genome Biol. Evol.">
        <title>Long-read-based Genome Assembly of Drosophila gunungcola Reveals Fewer Chemosensory Genes in Flower-breeding Species.</title>
        <authorList>
            <person name="Negi A."/>
            <person name="Liao B.Y."/>
            <person name="Yeh S.D."/>
        </authorList>
    </citation>
    <scope>NUCLEOTIDE SEQUENCE</scope>
    <source>
        <strain evidence="3">Sukarami</strain>
    </source>
</reference>
<feature type="region of interest" description="Disordered" evidence="2">
    <location>
        <begin position="162"/>
        <end position="183"/>
    </location>
</feature>
<dbReference type="Pfam" id="PF03134">
    <property type="entry name" value="TB2_DP1_HVA22"/>
    <property type="match status" value="1"/>
</dbReference>
<feature type="region of interest" description="Disordered" evidence="2">
    <location>
        <begin position="245"/>
        <end position="267"/>
    </location>
</feature>
<dbReference type="PANTHER" id="PTHR12300">
    <property type="entry name" value="HVA22-LIKE PROTEINS"/>
    <property type="match status" value="1"/>
</dbReference>
<comment type="similarity">
    <text evidence="1">Belongs to the DP1 family.</text>
</comment>
<dbReference type="EMBL" id="JAMKOV010000005">
    <property type="protein sequence ID" value="KAI8039888.1"/>
    <property type="molecule type" value="Genomic_DNA"/>
</dbReference>
<evidence type="ECO:0000256" key="1">
    <source>
        <dbReference type="RuleBase" id="RU362006"/>
    </source>
</evidence>
<evidence type="ECO:0000313" key="3">
    <source>
        <dbReference type="EMBL" id="KAI8039888.1"/>
    </source>
</evidence>
<comment type="subcellular location">
    <subcellularLocation>
        <location evidence="1">Membrane</location>
        <topology evidence="1">Multi-pass membrane protein</topology>
    </subcellularLocation>
</comment>
<keyword evidence="1" id="KW-1133">Transmembrane helix</keyword>
<evidence type="ECO:0000313" key="4">
    <source>
        <dbReference type="Proteomes" id="UP001059596"/>
    </source>
</evidence>
<name>A0A9P9YMT0_9MUSC</name>
<dbReference type="GO" id="GO:0005881">
    <property type="term" value="C:cytoplasmic microtubule"/>
    <property type="evidence" value="ECO:0007669"/>
    <property type="project" value="TreeGrafter"/>
</dbReference>
<protein>
    <recommendedName>
        <fullName evidence="1">Receptor expression-enhancing protein</fullName>
    </recommendedName>
</protein>
<keyword evidence="1" id="KW-0812">Transmembrane</keyword>
<gene>
    <name evidence="3" type="ORF">M5D96_007313</name>
</gene>
<dbReference type="GO" id="GO:0071786">
    <property type="term" value="P:endoplasmic reticulum tubular network organization"/>
    <property type="evidence" value="ECO:0007669"/>
    <property type="project" value="TreeGrafter"/>
</dbReference>